<evidence type="ECO:0000256" key="6">
    <source>
        <dbReference type="ARBA" id="ARBA00023065"/>
    </source>
</evidence>
<keyword evidence="2 9" id="KW-0813">Transport</keyword>
<dbReference type="PANTHER" id="PTHR30266:SF2">
    <property type="entry name" value="LARGE-CONDUCTANCE MECHANOSENSITIVE CHANNEL"/>
    <property type="match status" value="1"/>
</dbReference>
<dbReference type="SUPFAM" id="SSF81330">
    <property type="entry name" value="Gated mechanosensitive channel"/>
    <property type="match status" value="1"/>
</dbReference>
<dbReference type="PRINTS" id="PR01264">
    <property type="entry name" value="MECHCHANNEL"/>
</dbReference>
<protein>
    <recommendedName>
        <fullName evidence="9">Large-conductance mechanosensitive channel</fullName>
    </recommendedName>
</protein>
<feature type="transmembrane region" description="Helical" evidence="9">
    <location>
        <begin position="82"/>
        <end position="105"/>
    </location>
</feature>
<dbReference type="InterPro" id="IPR037673">
    <property type="entry name" value="MSC/AndL"/>
</dbReference>
<dbReference type="GO" id="GO:0005886">
    <property type="term" value="C:plasma membrane"/>
    <property type="evidence" value="ECO:0007669"/>
    <property type="project" value="UniProtKB-SubCell"/>
</dbReference>
<evidence type="ECO:0000256" key="5">
    <source>
        <dbReference type="ARBA" id="ARBA00022989"/>
    </source>
</evidence>
<dbReference type="eggNOG" id="COG1970">
    <property type="taxonomic scope" value="Bacteria"/>
</dbReference>
<keyword evidence="7 9" id="KW-0472">Membrane</keyword>
<comment type="similarity">
    <text evidence="9">Belongs to the MscL family.</text>
</comment>
<proteinExistence type="inferred from homology"/>
<feature type="transmembrane region" description="Helical" evidence="9">
    <location>
        <begin position="20"/>
        <end position="38"/>
    </location>
</feature>
<gene>
    <name evidence="9 10" type="primary">mscL</name>
    <name evidence="10" type="ORF">CSEC_0454</name>
</gene>
<dbReference type="HAMAP" id="MF_00115">
    <property type="entry name" value="MscL"/>
    <property type="match status" value="1"/>
</dbReference>
<comment type="function">
    <text evidence="9">Channel that opens in response to stretch forces in the membrane lipid bilayer. May participate in the regulation of osmotic pressure changes within the cell.</text>
</comment>
<keyword evidence="4 9" id="KW-0812">Transmembrane</keyword>
<evidence type="ECO:0000256" key="7">
    <source>
        <dbReference type="ARBA" id="ARBA00023136"/>
    </source>
</evidence>
<comment type="subunit">
    <text evidence="9">Homopentamer.</text>
</comment>
<keyword evidence="8 9" id="KW-0407">Ion channel</keyword>
<keyword evidence="11" id="KW-1185">Reference proteome</keyword>
<organism evidence="10 11">
    <name type="scientific">Candidatus Criblamydia sequanensis CRIB-18</name>
    <dbReference type="NCBI Taxonomy" id="1437425"/>
    <lineage>
        <taxon>Bacteria</taxon>
        <taxon>Pseudomonadati</taxon>
        <taxon>Chlamydiota</taxon>
        <taxon>Chlamydiia</taxon>
        <taxon>Parachlamydiales</taxon>
        <taxon>Candidatus Criblamydiaceae</taxon>
        <taxon>Candidatus Criblamydia</taxon>
    </lineage>
</organism>
<accession>A0A090CYC1</accession>
<comment type="caution">
    <text evidence="10">The sequence shown here is derived from an EMBL/GenBank/DDBJ whole genome shotgun (WGS) entry which is preliminary data.</text>
</comment>
<dbReference type="NCBIfam" id="NF001843">
    <property type="entry name" value="PRK00567.1-4"/>
    <property type="match status" value="1"/>
</dbReference>
<comment type="subcellular location">
    <subcellularLocation>
        <location evidence="9">Cell membrane</location>
        <topology evidence="9">Multi-pass membrane protein</topology>
    </subcellularLocation>
    <subcellularLocation>
        <location evidence="1">Membrane</location>
        <topology evidence="1">Multi-pass membrane protein</topology>
    </subcellularLocation>
</comment>
<dbReference type="Pfam" id="PF01741">
    <property type="entry name" value="MscL"/>
    <property type="match status" value="1"/>
</dbReference>
<evidence type="ECO:0000256" key="1">
    <source>
        <dbReference type="ARBA" id="ARBA00004141"/>
    </source>
</evidence>
<evidence type="ECO:0000256" key="8">
    <source>
        <dbReference type="ARBA" id="ARBA00023303"/>
    </source>
</evidence>
<dbReference type="Gene3D" id="1.10.1200.120">
    <property type="entry name" value="Large-conductance mechanosensitive channel, MscL, domain 1"/>
    <property type="match status" value="1"/>
</dbReference>
<keyword evidence="3 9" id="KW-1003">Cell membrane</keyword>
<evidence type="ECO:0000256" key="4">
    <source>
        <dbReference type="ARBA" id="ARBA00022692"/>
    </source>
</evidence>
<evidence type="ECO:0000313" key="11">
    <source>
        <dbReference type="Proteomes" id="UP000031552"/>
    </source>
</evidence>
<evidence type="ECO:0000256" key="9">
    <source>
        <dbReference type="HAMAP-Rule" id="MF_00115"/>
    </source>
</evidence>
<dbReference type="AlphaFoldDB" id="A0A090CYC1"/>
<dbReference type="STRING" id="1437425.CSEC_0454"/>
<dbReference type="GO" id="GO:0008381">
    <property type="term" value="F:mechanosensitive monoatomic ion channel activity"/>
    <property type="evidence" value="ECO:0007669"/>
    <property type="project" value="UniProtKB-UniRule"/>
</dbReference>
<evidence type="ECO:0000256" key="3">
    <source>
        <dbReference type="ARBA" id="ARBA00022475"/>
    </source>
</evidence>
<dbReference type="EMBL" id="CCEJ010000003">
    <property type="protein sequence ID" value="CDR33291.1"/>
    <property type="molecule type" value="Genomic_DNA"/>
</dbReference>
<reference evidence="10" key="2">
    <citation type="submission" date="2014-09" db="EMBL/GenBank/DDBJ databases">
        <title>Criblamydia sequanensis harbors a mega-plasmid encoding arsenite resistance.</title>
        <authorList>
            <person name="Bertelli C."/>
            <person name="Goesmann A."/>
            <person name="Greub G."/>
        </authorList>
    </citation>
    <scope>NUCLEOTIDE SEQUENCE [LARGE SCALE GENOMIC DNA]</scope>
    <source>
        <strain evidence="10">CRIB-18</strain>
    </source>
</reference>
<evidence type="ECO:0000313" key="10">
    <source>
        <dbReference type="EMBL" id="CDR33291.1"/>
    </source>
</evidence>
<dbReference type="NCBIfam" id="TIGR00220">
    <property type="entry name" value="mscL"/>
    <property type="match status" value="1"/>
</dbReference>
<dbReference type="InterPro" id="IPR036019">
    <property type="entry name" value="MscL_channel"/>
</dbReference>
<keyword evidence="5 9" id="KW-1133">Transmembrane helix</keyword>
<name>A0A090CYC1_9BACT</name>
<reference evidence="10" key="1">
    <citation type="submission" date="2013-12" db="EMBL/GenBank/DDBJ databases">
        <authorList>
            <person name="Linke B."/>
        </authorList>
    </citation>
    <scope>NUCLEOTIDE SEQUENCE [LARGE SCALE GENOMIC DNA]</scope>
    <source>
        <strain evidence="10">CRIB-18</strain>
    </source>
</reference>
<evidence type="ECO:0000256" key="2">
    <source>
        <dbReference type="ARBA" id="ARBA00022448"/>
    </source>
</evidence>
<dbReference type="Proteomes" id="UP000031552">
    <property type="component" value="Unassembled WGS sequence"/>
</dbReference>
<keyword evidence="6 9" id="KW-0406">Ion transport</keyword>
<dbReference type="PANTHER" id="PTHR30266">
    <property type="entry name" value="MECHANOSENSITIVE CHANNEL MSCL"/>
    <property type="match status" value="1"/>
</dbReference>
<dbReference type="InterPro" id="IPR001185">
    <property type="entry name" value="MS_channel"/>
</dbReference>
<sequence>MIFEEEMSFVSVLKEFKEFAMRGSVVDLAVGIIIGAAFSQIADSLVTDILTPPIGLMLGGVDFSSLALTIKEGGNAEPSVSIRYGVFLNHVINFLIISWAVFILVKGMNSWRRREKENRKTIKCPECQMEIPGNAKKCGHCWSEFKKAAF</sequence>